<dbReference type="Proteomes" id="UP000617681">
    <property type="component" value="Chromosome"/>
</dbReference>
<evidence type="ECO:0000313" key="2">
    <source>
        <dbReference type="EMBL" id="QQB46586.1"/>
    </source>
</evidence>
<keyword evidence="1" id="KW-0472">Membrane</keyword>
<accession>A0A7T4EFS0</accession>
<feature type="transmembrane region" description="Helical" evidence="1">
    <location>
        <begin position="70"/>
        <end position="94"/>
    </location>
</feature>
<gene>
    <name evidence="2" type="ORF">I6I10_01110</name>
    <name evidence="3" type="ORF">I6J21_01930</name>
</gene>
<dbReference type="Pfam" id="PF07332">
    <property type="entry name" value="Phage_holin_3_6"/>
    <property type="match status" value="1"/>
</dbReference>
<proteinExistence type="predicted"/>
<evidence type="ECO:0000256" key="1">
    <source>
        <dbReference type="SAM" id="Phobius"/>
    </source>
</evidence>
<evidence type="ECO:0000313" key="4">
    <source>
        <dbReference type="Proteomes" id="UP000596145"/>
    </source>
</evidence>
<feature type="transmembrane region" description="Helical" evidence="1">
    <location>
        <begin position="106"/>
        <end position="128"/>
    </location>
</feature>
<dbReference type="InterPro" id="IPR009937">
    <property type="entry name" value="Phage_holin_3_6"/>
</dbReference>
<protein>
    <submittedName>
        <fullName evidence="2">Phage holin family protein</fullName>
    </submittedName>
</protein>
<keyword evidence="1" id="KW-0812">Transmembrane</keyword>
<dbReference type="OrthoDB" id="3828498at2"/>
<sequence length="168" mass="17899">MSNNDGLYTDPNEPVATRVNSIPLHDVDTRPAGTGSIGDLVSDATSQISTLVRSEIELAKAEIAGEAKKAGLGGGLLGAAGVIALFSLFFFFVFAAELLTLWVARWAAWLIIFILMLVIAAVLALVGLKKVKTIKAPKKTVASVQEMKKLVPGKATKQLEDQNRGMYS</sequence>
<organism evidence="2 4">
    <name type="scientific">Corynebacterium glucuronolyticum</name>
    <dbReference type="NCBI Taxonomy" id="39791"/>
    <lineage>
        <taxon>Bacteria</taxon>
        <taxon>Bacillati</taxon>
        <taxon>Actinomycetota</taxon>
        <taxon>Actinomycetes</taxon>
        <taxon>Mycobacteriales</taxon>
        <taxon>Corynebacteriaceae</taxon>
        <taxon>Corynebacterium</taxon>
    </lineage>
</organism>
<name>A0A7T4EFS0_9CORY</name>
<dbReference type="GeneID" id="92759094"/>
<dbReference type="EMBL" id="CP069534">
    <property type="protein sequence ID" value="QRP70945.1"/>
    <property type="molecule type" value="Genomic_DNA"/>
</dbReference>
<dbReference type="RefSeq" id="WP_005390830.1">
    <property type="nucleotide sequence ID" value="NZ_CP066007.1"/>
</dbReference>
<dbReference type="EMBL" id="CP066007">
    <property type="protein sequence ID" value="QQB46586.1"/>
    <property type="molecule type" value="Genomic_DNA"/>
</dbReference>
<dbReference type="AlphaFoldDB" id="A0A7T4EFS0"/>
<keyword evidence="1" id="KW-1133">Transmembrane helix</keyword>
<dbReference type="Proteomes" id="UP000596145">
    <property type="component" value="Chromosome"/>
</dbReference>
<evidence type="ECO:0000313" key="3">
    <source>
        <dbReference type="EMBL" id="QRP70945.1"/>
    </source>
</evidence>
<reference evidence="2 4" key="1">
    <citation type="submission" date="2020-12" db="EMBL/GenBank/DDBJ databases">
        <title>FDA dAtabase for Regulatory Grade micrObial Sequences (FDA-ARGOS): Supporting development and validation of Infectious Disease Dx tests.</title>
        <authorList>
            <person name="Sproer C."/>
            <person name="Gronow S."/>
            <person name="Severitt S."/>
            <person name="Schroder I."/>
            <person name="Tallon L."/>
            <person name="Sadzewicz L."/>
            <person name="Zhao X."/>
            <person name="Boylan J."/>
            <person name="Ott S."/>
            <person name="Bowen H."/>
            <person name="Vavikolanu K."/>
            <person name="Mehta A."/>
            <person name="Aluvathingal J."/>
            <person name="Nadendla S."/>
            <person name="Lowell S."/>
            <person name="Myers T."/>
            <person name="Yan Y."/>
            <person name="Sichtig H."/>
        </authorList>
    </citation>
    <scope>NUCLEOTIDE SEQUENCE [LARGE SCALE GENOMIC DNA]</scope>
    <source>
        <strain evidence="2 4">FDAARGOS_1053</strain>
        <strain evidence="3">FDAARGOS_1191</strain>
    </source>
</reference>